<reference evidence="4" key="1">
    <citation type="journal article" date="2019" name="Int. J. Syst. Evol. Microbiol.">
        <title>The Global Catalogue of Microorganisms (GCM) 10K type strain sequencing project: providing services to taxonomists for standard genome sequencing and annotation.</title>
        <authorList>
            <consortium name="The Broad Institute Genomics Platform"/>
            <consortium name="The Broad Institute Genome Sequencing Center for Infectious Disease"/>
            <person name="Wu L."/>
            <person name="Ma J."/>
        </authorList>
    </citation>
    <scope>NUCLEOTIDE SEQUENCE [LARGE SCALE GENOMIC DNA]</scope>
    <source>
        <strain evidence="4">JCM 16902</strain>
    </source>
</reference>
<sequence length="379" mass="42171">MHQEHERFGRQTVGFACSWDRDQRRTWSGTPFRLRQALSDTGPLVNMGVELPTPVRTVLQLSSMRRFDRRWVSMWRHGSVFRQLTEQRLRSMAKTGSCDAVVTIQDLGRVRLPYLVLQDLSYDVLLEQSGPEGVPHFPTLDVSALKRMRDRQLQVYERAAALLPMSHWLADRLVASGADRAKIVPVHPGLNVPVGPAEPVPERRRQAVRRLLFVGRDPHTKALDVVLAAFSRLRAHFGSGIALTVAGPLVWPGEGPPPEGVDFLGPVRHDRVADLMNSHDLFVMPSRLEGFGIAFAEALARGLPCIGRRAFAMPEIIRPGTGGELVDSDDPDQLAGVVVSALADDDLYRRCAADTDRIRAHFSWRRAAVDIRSAVDAVV</sequence>
<keyword evidence="4" id="KW-1185">Reference proteome</keyword>
<evidence type="ECO:0000313" key="3">
    <source>
        <dbReference type="EMBL" id="GAA3593901.1"/>
    </source>
</evidence>
<gene>
    <name evidence="3" type="ORF">GCM10022223_06090</name>
</gene>
<dbReference type="EMBL" id="BAAAZO010000001">
    <property type="protein sequence ID" value="GAA3593901.1"/>
    <property type="molecule type" value="Genomic_DNA"/>
</dbReference>
<dbReference type="Gene3D" id="3.40.50.2000">
    <property type="entry name" value="Glycogen Phosphorylase B"/>
    <property type="match status" value="2"/>
</dbReference>
<accession>A0ABP6Z0E0</accession>
<dbReference type="SUPFAM" id="SSF53756">
    <property type="entry name" value="UDP-Glycosyltransferase/glycogen phosphorylase"/>
    <property type="match status" value="1"/>
</dbReference>
<dbReference type="CDD" id="cd03801">
    <property type="entry name" value="GT4_PimA-like"/>
    <property type="match status" value="1"/>
</dbReference>
<comment type="caution">
    <text evidence="3">The sequence shown here is derived from an EMBL/GenBank/DDBJ whole genome shotgun (WGS) entry which is preliminary data.</text>
</comment>
<keyword evidence="1" id="KW-0808">Transferase</keyword>
<dbReference type="Pfam" id="PF00534">
    <property type="entry name" value="Glycos_transf_1"/>
    <property type="match status" value="1"/>
</dbReference>
<evidence type="ECO:0000313" key="4">
    <source>
        <dbReference type="Proteomes" id="UP001501074"/>
    </source>
</evidence>
<organism evidence="3 4">
    <name type="scientific">Kineosporia mesophila</name>
    <dbReference type="NCBI Taxonomy" id="566012"/>
    <lineage>
        <taxon>Bacteria</taxon>
        <taxon>Bacillati</taxon>
        <taxon>Actinomycetota</taxon>
        <taxon>Actinomycetes</taxon>
        <taxon>Kineosporiales</taxon>
        <taxon>Kineosporiaceae</taxon>
        <taxon>Kineosporia</taxon>
    </lineage>
</organism>
<dbReference type="Proteomes" id="UP001501074">
    <property type="component" value="Unassembled WGS sequence"/>
</dbReference>
<protein>
    <recommendedName>
        <fullName evidence="2">Glycosyl transferase family 1 domain-containing protein</fullName>
    </recommendedName>
</protein>
<feature type="domain" description="Glycosyl transferase family 1" evidence="2">
    <location>
        <begin position="209"/>
        <end position="352"/>
    </location>
</feature>
<evidence type="ECO:0000256" key="1">
    <source>
        <dbReference type="ARBA" id="ARBA00022679"/>
    </source>
</evidence>
<dbReference type="PANTHER" id="PTHR45947:SF3">
    <property type="entry name" value="SULFOQUINOVOSYL TRANSFERASE SQD2"/>
    <property type="match status" value="1"/>
</dbReference>
<dbReference type="InterPro" id="IPR001296">
    <property type="entry name" value="Glyco_trans_1"/>
</dbReference>
<dbReference type="PANTHER" id="PTHR45947">
    <property type="entry name" value="SULFOQUINOVOSYL TRANSFERASE SQD2"/>
    <property type="match status" value="1"/>
</dbReference>
<name>A0ABP6Z0E0_9ACTN</name>
<proteinExistence type="predicted"/>
<dbReference type="InterPro" id="IPR050194">
    <property type="entry name" value="Glycosyltransferase_grp1"/>
</dbReference>
<evidence type="ECO:0000259" key="2">
    <source>
        <dbReference type="Pfam" id="PF00534"/>
    </source>
</evidence>